<name>A0AA35RYY1_GEOBA</name>
<dbReference type="EMBL" id="CASHTH010001821">
    <property type="protein sequence ID" value="CAI8020338.1"/>
    <property type="molecule type" value="Genomic_DNA"/>
</dbReference>
<evidence type="ECO:0000313" key="2">
    <source>
        <dbReference type="Proteomes" id="UP001174909"/>
    </source>
</evidence>
<sequence length="178" mass="19156">MDIPNLNIPVTPPPPPCRVSCSYRGVPGALEFVCSVIEGDGSISSVQYSLNGYSTSDLQATFQIPNSQFVNGNNDITLTFNTVCNGQNEVLEHRFSLSLNLPPPPAFRITNLRVSSSSGLRQGDVEISYSRAADVVTFTVIILDQAATLYGYTLNGGTETHSVGASFSLHKNVLSRRS</sequence>
<evidence type="ECO:0000313" key="1">
    <source>
        <dbReference type="EMBL" id="CAI8020338.1"/>
    </source>
</evidence>
<accession>A0AA35RYY1</accession>
<comment type="caution">
    <text evidence="1">The sequence shown here is derived from an EMBL/GenBank/DDBJ whole genome shotgun (WGS) entry which is preliminary data.</text>
</comment>
<keyword evidence="2" id="KW-1185">Reference proteome</keyword>
<proteinExistence type="predicted"/>
<reference evidence="1" key="1">
    <citation type="submission" date="2023-03" db="EMBL/GenBank/DDBJ databases">
        <authorList>
            <person name="Steffen K."/>
            <person name="Cardenas P."/>
        </authorList>
    </citation>
    <scope>NUCLEOTIDE SEQUENCE</scope>
</reference>
<organism evidence="1 2">
    <name type="scientific">Geodia barretti</name>
    <name type="common">Barrett's horny sponge</name>
    <dbReference type="NCBI Taxonomy" id="519541"/>
    <lineage>
        <taxon>Eukaryota</taxon>
        <taxon>Metazoa</taxon>
        <taxon>Porifera</taxon>
        <taxon>Demospongiae</taxon>
        <taxon>Heteroscleromorpha</taxon>
        <taxon>Tetractinellida</taxon>
        <taxon>Astrophorina</taxon>
        <taxon>Geodiidae</taxon>
        <taxon>Geodia</taxon>
    </lineage>
</organism>
<dbReference type="Proteomes" id="UP001174909">
    <property type="component" value="Unassembled WGS sequence"/>
</dbReference>
<protein>
    <submittedName>
        <fullName evidence="1">Uncharacterized protein</fullName>
    </submittedName>
</protein>
<gene>
    <name evidence="1" type="ORF">GBAR_LOCUS12167</name>
</gene>
<dbReference type="AlphaFoldDB" id="A0AA35RYY1"/>